<name>A0A3A8F1V6_9GAMM</name>
<dbReference type="EMBL" id="RAXV01000001">
    <property type="protein sequence ID" value="RKG34673.1"/>
    <property type="molecule type" value="Genomic_DNA"/>
</dbReference>
<comment type="caution">
    <text evidence="3">The sequence shown here is derived from an EMBL/GenBank/DDBJ whole genome shotgun (WGS) entry which is preliminary data.</text>
</comment>
<dbReference type="InterPro" id="IPR005152">
    <property type="entry name" value="Lipase_secreted"/>
</dbReference>
<dbReference type="RefSeq" id="WP_120401056.1">
    <property type="nucleotide sequence ID" value="NZ_RAXV01000001.1"/>
</dbReference>
<organism evidence="3 4">
    <name type="scientific">Acinetobacter tianfuensis</name>
    <dbReference type="NCBI Taxonomy" id="2419603"/>
    <lineage>
        <taxon>Bacteria</taxon>
        <taxon>Pseudomonadati</taxon>
        <taxon>Pseudomonadota</taxon>
        <taxon>Gammaproteobacteria</taxon>
        <taxon>Moraxellales</taxon>
        <taxon>Moraxellaceae</taxon>
        <taxon>Acinetobacter</taxon>
    </lineage>
</organism>
<evidence type="ECO:0000256" key="1">
    <source>
        <dbReference type="SAM" id="SignalP"/>
    </source>
</evidence>
<dbReference type="AlphaFoldDB" id="A0A3A8F1V6"/>
<dbReference type="Proteomes" id="UP000282388">
    <property type="component" value="Unassembled WGS sequence"/>
</dbReference>
<dbReference type="PROSITE" id="PS51257">
    <property type="entry name" value="PROKAR_LIPOPROTEIN"/>
    <property type="match status" value="1"/>
</dbReference>
<dbReference type="PANTHER" id="PTHR34853:SF1">
    <property type="entry name" value="LIPASE 5"/>
    <property type="match status" value="1"/>
</dbReference>
<accession>A0A3A8F1V6</accession>
<dbReference type="OrthoDB" id="9955at2"/>
<evidence type="ECO:0000259" key="2">
    <source>
        <dbReference type="Pfam" id="PF12697"/>
    </source>
</evidence>
<evidence type="ECO:0000313" key="3">
    <source>
        <dbReference type="EMBL" id="RKG34673.1"/>
    </source>
</evidence>
<dbReference type="SUPFAM" id="SSF53474">
    <property type="entry name" value="alpha/beta-Hydrolases"/>
    <property type="match status" value="1"/>
</dbReference>
<dbReference type="GO" id="GO:0004806">
    <property type="term" value="F:triacylglycerol lipase activity"/>
    <property type="evidence" value="ECO:0007669"/>
    <property type="project" value="InterPro"/>
</dbReference>
<keyword evidence="3" id="KW-0378">Hydrolase</keyword>
<keyword evidence="1" id="KW-0732">Signal</keyword>
<dbReference type="Gene3D" id="3.40.50.1820">
    <property type="entry name" value="alpha/beta hydrolase"/>
    <property type="match status" value="1"/>
</dbReference>
<dbReference type="InterPro" id="IPR000073">
    <property type="entry name" value="AB_hydrolase_1"/>
</dbReference>
<dbReference type="PANTHER" id="PTHR34853">
    <property type="match status" value="1"/>
</dbReference>
<dbReference type="GO" id="GO:0016042">
    <property type="term" value="P:lipid catabolic process"/>
    <property type="evidence" value="ECO:0007669"/>
    <property type="project" value="InterPro"/>
</dbReference>
<feature type="domain" description="AB hydrolase-1" evidence="2">
    <location>
        <begin position="117"/>
        <end position="272"/>
    </location>
</feature>
<evidence type="ECO:0000313" key="4">
    <source>
        <dbReference type="Proteomes" id="UP000282388"/>
    </source>
</evidence>
<gene>
    <name evidence="3" type="ORF">D7V32_01010</name>
</gene>
<keyword evidence="4" id="KW-1185">Reference proteome</keyword>
<proteinExistence type="predicted"/>
<reference evidence="3 4" key="1">
    <citation type="submission" date="2018-09" db="EMBL/GenBank/DDBJ databases">
        <title>The draft genome of Acinetobacter spp. strains.</title>
        <authorList>
            <person name="Qin J."/>
            <person name="Feng Y."/>
            <person name="Zong Z."/>
        </authorList>
    </citation>
    <scope>NUCLEOTIDE SEQUENCE [LARGE SCALE GENOMIC DNA]</scope>
    <source>
        <strain evidence="3 4">WCHAc060012</strain>
    </source>
</reference>
<dbReference type="InterPro" id="IPR029058">
    <property type="entry name" value="AB_hydrolase_fold"/>
</dbReference>
<protein>
    <submittedName>
        <fullName evidence="3">Alpha/beta fold hydrolase</fullName>
    </submittedName>
</protein>
<dbReference type="PIRSF" id="PIRSF029171">
    <property type="entry name" value="Esterase_LipA"/>
    <property type="match status" value="1"/>
</dbReference>
<dbReference type="Pfam" id="PF12697">
    <property type="entry name" value="Abhydrolase_6"/>
    <property type="match status" value="1"/>
</dbReference>
<feature type="signal peptide" evidence="1">
    <location>
        <begin position="1"/>
        <end position="24"/>
    </location>
</feature>
<feature type="chain" id="PRO_5017223360" evidence="1">
    <location>
        <begin position="25"/>
        <end position="399"/>
    </location>
</feature>
<sequence>MNVNLKNSLLATMCSSALFLTACGGDGGDFTYTKSDVAAYGVDADVSVLAGKHEILTYKMQSVLKTDIDATTLVFIPKGTAPAGGWPVVVWAHGTTGAADKCAPSNNPLDGGEKDLVKELLSRGYAVVAPDYEGLGNTKVAHPYLNLSSAAVSILGALDAANKKYGNLSKNWSVVGWSQGGHAALAAAEFHSALPTYNYKGAVAIAPASYLAPTLENGMDYALGLAQSGPQGLTEAVPIAATLYTYAAIVSSGIKAGNTAFNYNQAFLNDKTSIASQAESLCSPELARIFAGDIQSTLAGNGGDYSKYQALQPKFLDDADIKKYLAENTPAKVKLDKPVVIFQGTADTTVPYLITQQLESYMLSQKTDVRLITKVNETHGTSFSNNIAEISDEVDELMN</sequence>